<evidence type="ECO:0000256" key="4">
    <source>
        <dbReference type="ARBA" id="ARBA00023319"/>
    </source>
</evidence>
<dbReference type="Proteomes" id="UP000001646">
    <property type="component" value="Unplaced"/>
</dbReference>
<protein>
    <recommendedName>
        <fullName evidence="5">Immunoglobulin V-set domain-containing protein</fullName>
    </recommendedName>
</protein>
<keyword evidence="7" id="KW-1185">Reference proteome</keyword>
<keyword evidence="1" id="KW-0732">Signal</keyword>
<dbReference type="InterPro" id="IPR051287">
    <property type="entry name" value="TCR_variable_region"/>
</dbReference>
<dbReference type="Gene3D" id="2.60.40.10">
    <property type="entry name" value="Immunoglobulins"/>
    <property type="match status" value="1"/>
</dbReference>
<dbReference type="Pfam" id="PF07686">
    <property type="entry name" value="V-set"/>
    <property type="match status" value="1"/>
</dbReference>
<reference evidence="6" key="1">
    <citation type="submission" date="2009-12" db="EMBL/GenBank/DDBJ databases">
        <title>The Genome Sequence of Anolis carolinensis (Green Anole Lizard).</title>
        <authorList>
            <consortium name="The Genome Sequencing Platform"/>
            <person name="Di Palma F."/>
            <person name="Alfoldi J."/>
            <person name="Heiman D."/>
            <person name="Young S."/>
            <person name="Grabherr M."/>
            <person name="Johnson J."/>
            <person name="Lander E.S."/>
            <person name="Lindblad-Toh K."/>
        </authorList>
    </citation>
    <scope>NUCLEOTIDE SEQUENCE [LARGE SCALE GENOMIC DNA]</scope>
    <source>
        <strain evidence="6">JBL SC #1</strain>
    </source>
</reference>
<dbReference type="Ensembl" id="ENSACAT00000049761.1">
    <property type="protein sequence ID" value="ENSACAP00000037922.1"/>
    <property type="gene ID" value="ENSACAG00000042377.1"/>
</dbReference>
<evidence type="ECO:0000313" key="7">
    <source>
        <dbReference type="Proteomes" id="UP000001646"/>
    </source>
</evidence>
<dbReference type="PANTHER" id="PTHR19367">
    <property type="entry name" value="T-CELL RECEPTOR ALPHA CHAIN V REGION"/>
    <property type="match status" value="1"/>
</dbReference>
<dbReference type="AlphaFoldDB" id="A0A803TRT2"/>
<sequence length="161" mass="18400">MTSEGIRKDAVLIQAFPDLRDVPFGFAKTQLLQEHERRVGASVDQMDGIVTVTQGGHISIDCHYKMSSDYRATPFWYIQPLGEHPRLLLSDFGNGNLSEQFHQGFEAKHERKNKTYNLEKKASQLNDSAVYFCAVSDTVGWFGREANRKLARNRSKKKHLQ</sequence>
<feature type="domain" description="Immunoglobulin V-set" evidence="5">
    <location>
        <begin position="50"/>
        <end position="138"/>
    </location>
</feature>
<dbReference type="GO" id="GO:0002250">
    <property type="term" value="P:adaptive immune response"/>
    <property type="evidence" value="ECO:0007669"/>
    <property type="project" value="UniProtKB-KW"/>
</dbReference>
<evidence type="ECO:0000313" key="6">
    <source>
        <dbReference type="Ensembl" id="ENSACAP00000037922.1"/>
    </source>
</evidence>
<keyword evidence="3" id="KW-0675">Receptor</keyword>
<dbReference type="InterPro" id="IPR036179">
    <property type="entry name" value="Ig-like_dom_sf"/>
</dbReference>
<keyword evidence="2" id="KW-0391">Immunity</keyword>
<reference evidence="6" key="2">
    <citation type="submission" date="2025-08" db="UniProtKB">
        <authorList>
            <consortium name="Ensembl"/>
        </authorList>
    </citation>
    <scope>IDENTIFICATION</scope>
</reference>
<dbReference type="InterPro" id="IPR013783">
    <property type="entry name" value="Ig-like_fold"/>
</dbReference>
<evidence type="ECO:0000259" key="5">
    <source>
        <dbReference type="Pfam" id="PF07686"/>
    </source>
</evidence>
<proteinExistence type="predicted"/>
<organism evidence="6 7">
    <name type="scientific">Anolis carolinensis</name>
    <name type="common">Green anole</name>
    <name type="synonym">American chameleon</name>
    <dbReference type="NCBI Taxonomy" id="28377"/>
    <lineage>
        <taxon>Eukaryota</taxon>
        <taxon>Metazoa</taxon>
        <taxon>Chordata</taxon>
        <taxon>Craniata</taxon>
        <taxon>Vertebrata</taxon>
        <taxon>Euteleostomi</taxon>
        <taxon>Lepidosauria</taxon>
        <taxon>Squamata</taxon>
        <taxon>Bifurcata</taxon>
        <taxon>Unidentata</taxon>
        <taxon>Episquamata</taxon>
        <taxon>Toxicofera</taxon>
        <taxon>Iguania</taxon>
        <taxon>Dactyloidae</taxon>
        <taxon>Anolis</taxon>
    </lineage>
</organism>
<dbReference type="SUPFAM" id="SSF48726">
    <property type="entry name" value="Immunoglobulin"/>
    <property type="match status" value="1"/>
</dbReference>
<accession>A0A803TRT2</accession>
<reference evidence="6" key="3">
    <citation type="submission" date="2025-09" db="UniProtKB">
        <authorList>
            <consortium name="Ensembl"/>
        </authorList>
    </citation>
    <scope>IDENTIFICATION</scope>
</reference>
<keyword evidence="4" id="KW-0393">Immunoglobulin domain</keyword>
<evidence type="ECO:0000256" key="2">
    <source>
        <dbReference type="ARBA" id="ARBA00023130"/>
    </source>
</evidence>
<dbReference type="PANTHER" id="PTHR19367:SF18">
    <property type="entry name" value="T CELL RECEPTOR ALPHA VARIABLE 16"/>
    <property type="match status" value="1"/>
</dbReference>
<evidence type="ECO:0000256" key="1">
    <source>
        <dbReference type="ARBA" id="ARBA00022729"/>
    </source>
</evidence>
<evidence type="ECO:0000256" key="3">
    <source>
        <dbReference type="ARBA" id="ARBA00023170"/>
    </source>
</evidence>
<dbReference type="GeneTree" id="ENSGT00940000154455"/>
<dbReference type="InterPro" id="IPR013106">
    <property type="entry name" value="Ig_V-set"/>
</dbReference>
<name>A0A803TRT2_ANOCA</name>
<dbReference type="InParanoid" id="A0A803TRT2"/>
<keyword evidence="2" id="KW-1064">Adaptive immunity</keyword>